<dbReference type="RefSeq" id="WP_149669678.1">
    <property type="nucleotide sequence ID" value="NZ_VTUZ01000005.1"/>
</dbReference>
<dbReference type="InterPro" id="IPR000305">
    <property type="entry name" value="GIY-YIG_endonuc"/>
</dbReference>
<dbReference type="Gene3D" id="3.40.1440.10">
    <property type="entry name" value="GIY-YIG endonuclease"/>
    <property type="match status" value="1"/>
</dbReference>
<dbReference type="Proteomes" id="UP000325273">
    <property type="component" value="Unassembled WGS sequence"/>
</dbReference>
<protein>
    <submittedName>
        <fullName evidence="2">GIY-YIG nuclease family protein</fullName>
    </submittedName>
</protein>
<proteinExistence type="predicted"/>
<feature type="domain" description="GIY-YIG" evidence="1">
    <location>
        <begin position="20"/>
        <end position="82"/>
    </location>
</feature>
<comment type="caution">
    <text evidence="2">The sequence shown here is derived from an EMBL/GenBank/DDBJ whole genome shotgun (WGS) entry which is preliminary data.</text>
</comment>
<accession>A0A5B0HDC9</accession>
<dbReference type="InterPro" id="IPR035901">
    <property type="entry name" value="GIY-YIG_endonuc_sf"/>
</dbReference>
<evidence type="ECO:0000313" key="2">
    <source>
        <dbReference type="EMBL" id="KAA1013048.1"/>
    </source>
</evidence>
<dbReference type="Gene3D" id="1.10.1220.10">
    <property type="entry name" value="Met repressor-like"/>
    <property type="match status" value="1"/>
</dbReference>
<reference evidence="2 3" key="1">
    <citation type="submission" date="2019-08" db="EMBL/GenBank/DDBJ databases">
        <title>Paraburkholderia sp. DCY113.</title>
        <authorList>
            <person name="Kang J."/>
        </authorList>
    </citation>
    <scope>NUCLEOTIDE SEQUENCE [LARGE SCALE GENOMIC DNA]</scope>
    <source>
        <strain evidence="2 3">DCY113</strain>
    </source>
</reference>
<dbReference type="CDD" id="cd00719">
    <property type="entry name" value="GIY-YIG_SF"/>
    <property type="match status" value="1"/>
</dbReference>
<dbReference type="InterPro" id="IPR013321">
    <property type="entry name" value="Arc_rbn_hlx_hlx"/>
</dbReference>
<keyword evidence="3" id="KW-1185">Reference proteome</keyword>
<evidence type="ECO:0000259" key="1">
    <source>
        <dbReference type="Pfam" id="PF01541"/>
    </source>
</evidence>
<organism evidence="2 3">
    <name type="scientific">Paraburkholderia panacisoli</name>
    <dbReference type="NCBI Taxonomy" id="2603818"/>
    <lineage>
        <taxon>Bacteria</taxon>
        <taxon>Pseudomonadati</taxon>
        <taxon>Pseudomonadota</taxon>
        <taxon>Betaproteobacteria</taxon>
        <taxon>Burkholderiales</taxon>
        <taxon>Burkholderiaceae</taxon>
        <taxon>Paraburkholderia</taxon>
    </lineage>
</organism>
<dbReference type="EMBL" id="VTUZ01000005">
    <property type="protein sequence ID" value="KAA1013048.1"/>
    <property type="molecule type" value="Genomic_DNA"/>
</dbReference>
<dbReference type="AlphaFoldDB" id="A0A5B0HDC9"/>
<dbReference type="GO" id="GO:0006355">
    <property type="term" value="P:regulation of DNA-templated transcription"/>
    <property type="evidence" value="ECO:0007669"/>
    <property type="project" value="InterPro"/>
</dbReference>
<sequence length="145" mass="16124">MNSLSAEHIAGLAQSVKKTCGVYVLMRAGEIVYVGQSINCNLRIGSHLNDAGKMFDSYFVIECPEDNLNEVEARYIAKFGPKHNVIMPLGGGDDRVRSMYRIPKDVDDWLQDKATRNGTSKNIELVAALRKLREIEGQKEKAPNA</sequence>
<name>A0A5B0HDC9_9BURK</name>
<dbReference type="Pfam" id="PF01541">
    <property type="entry name" value="GIY-YIG"/>
    <property type="match status" value="1"/>
</dbReference>
<gene>
    <name evidence="2" type="ORF">FVF58_09665</name>
</gene>
<evidence type="ECO:0000313" key="3">
    <source>
        <dbReference type="Proteomes" id="UP000325273"/>
    </source>
</evidence>
<dbReference type="SUPFAM" id="SSF82771">
    <property type="entry name" value="GIY-YIG endonuclease"/>
    <property type="match status" value="1"/>
</dbReference>